<keyword evidence="3" id="KW-1185">Reference proteome</keyword>
<organism evidence="2 3">
    <name type="scientific">Maribacter litoralis</name>
    <dbReference type="NCBI Taxonomy" id="2059726"/>
    <lineage>
        <taxon>Bacteria</taxon>
        <taxon>Pseudomonadati</taxon>
        <taxon>Bacteroidota</taxon>
        <taxon>Flavobacteriia</taxon>
        <taxon>Flavobacteriales</taxon>
        <taxon>Flavobacteriaceae</taxon>
        <taxon>Maribacter</taxon>
    </lineage>
</organism>
<keyword evidence="1" id="KW-0472">Membrane</keyword>
<accession>A0A653VRZ1</accession>
<sequence>MKNSNLLQKIGIAIIILSWSARLIGKFLDAETAEMLSDVPLISVLGIGIWTVGFFKKESDNKKKLSSENSSLDS</sequence>
<keyword evidence="1" id="KW-0812">Transmembrane</keyword>
<reference evidence="2 3" key="1">
    <citation type="submission" date="2019-10" db="EMBL/GenBank/DDBJ databases">
        <authorList>
            <person name="Karimi E."/>
        </authorList>
    </citation>
    <scope>NUCLEOTIDE SEQUENCE [LARGE SCALE GENOMIC DNA]</scope>
    <source>
        <strain evidence="2">Maribacter sp. 151</strain>
    </source>
</reference>
<proteinExistence type="predicted"/>
<dbReference type="RefSeq" id="WP_159303707.1">
    <property type="nucleotide sequence ID" value="NZ_LR733271.1"/>
</dbReference>
<dbReference type="Proteomes" id="UP000430202">
    <property type="component" value="Unassembled WGS sequence"/>
</dbReference>
<keyword evidence="1" id="KW-1133">Transmembrane helix</keyword>
<evidence type="ECO:0000313" key="3">
    <source>
        <dbReference type="Proteomes" id="UP000430202"/>
    </source>
</evidence>
<evidence type="ECO:0000256" key="1">
    <source>
        <dbReference type="SAM" id="Phobius"/>
    </source>
</evidence>
<protein>
    <submittedName>
        <fullName evidence="2">Uncharacterized protein</fullName>
    </submittedName>
</protein>
<evidence type="ECO:0000313" key="2">
    <source>
        <dbReference type="EMBL" id="VXC08308.1"/>
    </source>
</evidence>
<name>A0A653VRZ1_9FLAO</name>
<dbReference type="AlphaFoldDB" id="A0A653VRZ1"/>
<feature type="transmembrane region" description="Helical" evidence="1">
    <location>
        <begin position="7"/>
        <end position="25"/>
    </location>
</feature>
<gene>
    <name evidence="2" type="ORF">MARI151_60005</name>
</gene>
<feature type="transmembrane region" description="Helical" evidence="1">
    <location>
        <begin position="37"/>
        <end position="55"/>
    </location>
</feature>
<dbReference type="EMBL" id="CABWLR010000006">
    <property type="protein sequence ID" value="VXC08308.1"/>
    <property type="molecule type" value="Genomic_DNA"/>
</dbReference>